<dbReference type="Gene3D" id="3.30.390.10">
    <property type="entry name" value="Enolase-like, N-terminal domain"/>
    <property type="match status" value="1"/>
</dbReference>
<keyword evidence="2" id="KW-1185">Reference proteome</keyword>
<evidence type="ECO:0000313" key="2">
    <source>
        <dbReference type="Proteomes" id="UP001595528"/>
    </source>
</evidence>
<dbReference type="EMBL" id="JBHRTR010000034">
    <property type="protein sequence ID" value="MFC3229825.1"/>
    <property type="molecule type" value="Genomic_DNA"/>
</dbReference>
<organism evidence="1 2">
    <name type="scientific">Marinibaculum pumilum</name>
    <dbReference type="NCBI Taxonomy" id="1766165"/>
    <lineage>
        <taxon>Bacteria</taxon>
        <taxon>Pseudomonadati</taxon>
        <taxon>Pseudomonadota</taxon>
        <taxon>Alphaproteobacteria</taxon>
        <taxon>Rhodospirillales</taxon>
        <taxon>Rhodospirillaceae</taxon>
        <taxon>Marinibaculum</taxon>
    </lineage>
</organism>
<evidence type="ECO:0000313" key="1">
    <source>
        <dbReference type="EMBL" id="MFC3229825.1"/>
    </source>
</evidence>
<dbReference type="RefSeq" id="WP_379904389.1">
    <property type="nucleotide sequence ID" value="NZ_JBHRTR010000034.1"/>
</dbReference>
<protein>
    <submittedName>
        <fullName evidence="1">Mandelate racemase</fullName>
    </submittedName>
</protein>
<dbReference type="InterPro" id="IPR029017">
    <property type="entry name" value="Enolase-like_N"/>
</dbReference>
<dbReference type="SUPFAM" id="SSF51604">
    <property type="entry name" value="Enolase C-terminal domain-like"/>
    <property type="match status" value="1"/>
</dbReference>
<name>A0ABV7L575_9PROT</name>
<proteinExistence type="predicted"/>
<dbReference type="SUPFAM" id="SSF54826">
    <property type="entry name" value="Enolase N-terminal domain-like"/>
    <property type="match status" value="1"/>
</dbReference>
<reference evidence="2" key="1">
    <citation type="journal article" date="2019" name="Int. J. Syst. Evol. Microbiol.">
        <title>The Global Catalogue of Microorganisms (GCM) 10K type strain sequencing project: providing services to taxonomists for standard genome sequencing and annotation.</title>
        <authorList>
            <consortium name="The Broad Institute Genomics Platform"/>
            <consortium name="The Broad Institute Genome Sequencing Center for Infectious Disease"/>
            <person name="Wu L."/>
            <person name="Ma J."/>
        </authorList>
    </citation>
    <scope>NUCLEOTIDE SEQUENCE [LARGE SCALE GENOMIC DNA]</scope>
    <source>
        <strain evidence="2">KCTC 42964</strain>
    </source>
</reference>
<dbReference type="InterPro" id="IPR036849">
    <property type="entry name" value="Enolase-like_C_sf"/>
</dbReference>
<accession>A0ABV7L575</accession>
<gene>
    <name evidence="1" type="ORF">ACFOGJ_21425</name>
</gene>
<dbReference type="Proteomes" id="UP001595528">
    <property type="component" value="Unassembled WGS sequence"/>
</dbReference>
<sequence length="476" mass="50682">MSKVTKASVVSIDLFERPVVLRMPFRFGIVTLTHAPQVFVRLKLADGSTGIAAEMLAPKWFDKNPDLTNEQNFDQLRRSLLLAAERTLAGPQDLAPFALHAAHEADHHAACAAEGLNGLVAGFGLALVDRAIIDAVCRRDGVSVFRAVAENRLGIGSDTAPDLQGFDIGGFLAGLAPAATIEARHTVGLVDSLTDADIPADARLDDGLPQSLEAAVATYGLRSFKLKVQGDVDADIDRLCGIAAVIDAQPAPYRSTLDGNEQYRTPEAVLELWHRIAAEPRLERLRASILFIEQPIARAAALSAPLGPLAEAAPVEVDESDADIDVFPRAKALGYGGISSKSCKGFYRSLLNRARTAAWNEEAGAERYFMSAEDLTTQAGVAVQQDLALATLIGCSHVERNGHHYVDGMAGAPEAEQAAFLSAHPDIYHRQAGRARLNIRDGSIAIGSLDTPGLGVGPLPDWQAMDAMPKPGKISA</sequence>
<dbReference type="Gene3D" id="3.20.20.120">
    <property type="entry name" value="Enolase-like C-terminal domain"/>
    <property type="match status" value="1"/>
</dbReference>
<comment type="caution">
    <text evidence="1">The sequence shown here is derived from an EMBL/GenBank/DDBJ whole genome shotgun (WGS) entry which is preliminary data.</text>
</comment>